<keyword evidence="5" id="KW-1185">Reference proteome</keyword>
<organism evidence="4 5">
    <name type="scientific">Loxodonta africana</name>
    <name type="common">African elephant</name>
    <dbReference type="NCBI Taxonomy" id="9785"/>
    <lineage>
        <taxon>Eukaryota</taxon>
        <taxon>Metazoa</taxon>
        <taxon>Chordata</taxon>
        <taxon>Craniata</taxon>
        <taxon>Vertebrata</taxon>
        <taxon>Euteleostomi</taxon>
        <taxon>Mammalia</taxon>
        <taxon>Eutheria</taxon>
        <taxon>Afrotheria</taxon>
        <taxon>Proboscidea</taxon>
        <taxon>Elephantidae</taxon>
        <taxon>Loxodonta</taxon>
    </lineage>
</organism>
<dbReference type="InterPro" id="IPR007125">
    <property type="entry name" value="H2A/H2B/H3"/>
</dbReference>
<dbReference type="FunFam" id="1.10.20.10:FF:000043">
    <property type="entry name" value="Histone H2B"/>
    <property type="match status" value="1"/>
</dbReference>
<reference evidence="4 5" key="1">
    <citation type="submission" date="2009-06" db="EMBL/GenBank/DDBJ databases">
        <title>The Genome Sequence of Loxodonta africana (African elephant).</title>
        <authorList>
            <person name="Di Palma F."/>
            <person name="Heiman D."/>
            <person name="Young S."/>
            <person name="Johnson J."/>
            <person name="Lander E.S."/>
            <person name="Lindblad-Toh K."/>
        </authorList>
    </citation>
    <scope>NUCLEOTIDE SEQUENCE [LARGE SCALE GENOMIC DNA]</scope>
    <source>
        <strain evidence="4 5">Isolate ISIS603380</strain>
    </source>
</reference>
<dbReference type="GeneTree" id="ENSGT01150000287005"/>
<name>G3TSU3_LOXAF</name>
<dbReference type="Gene3D" id="1.10.20.10">
    <property type="entry name" value="Histone, subunit A"/>
    <property type="match status" value="1"/>
</dbReference>
<dbReference type="GO" id="GO:0005634">
    <property type="term" value="C:nucleus"/>
    <property type="evidence" value="ECO:0007669"/>
    <property type="project" value="UniProtKB-ARBA"/>
</dbReference>
<evidence type="ECO:0000313" key="5">
    <source>
        <dbReference type="Proteomes" id="UP000007646"/>
    </source>
</evidence>
<dbReference type="Proteomes" id="UP000007646">
    <property type="component" value="Unassembled WGS sequence"/>
</dbReference>
<evidence type="ECO:0000256" key="1">
    <source>
        <dbReference type="ARBA" id="ARBA00006846"/>
    </source>
</evidence>
<dbReference type="GO" id="GO:0046982">
    <property type="term" value="F:protein heterodimerization activity"/>
    <property type="evidence" value="ECO:0007669"/>
    <property type="project" value="InterPro"/>
</dbReference>
<dbReference type="GeneID" id="100675676"/>
<dbReference type="PANTHER" id="PTHR23428">
    <property type="entry name" value="HISTONE H2B"/>
    <property type="match status" value="1"/>
</dbReference>
<feature type="region of interest" description="Disordered" evidence="2">
    <location>
        <begin position="1"/>
        <end position="28"/>
    </location>
</feature>
<evidence type="ECO:0000256" key="2">
    <source>
        <dbReference type="SAM" id="MobiDB-lite"/>
    </source>
</evidence>
<dbReference type="CDD" id="cd22910">
    <property type="entry name" value="HFD_H2B"/>
    <property type="match status" value="1"/>
</dbReference>
<dbReference type="KEGG" id="lav:100675393"/>
<feature type="compositionally biased region" description="Basic residues" evidence="2">
    <location>
        <begin position="11"/>
        <end position="28"/>
    </location>
</feature>
<dbReference type="GO" id="GO:0030527">
    <property type="term" value="F:structural constituent of chromatin"/>
    <property type="evidence" value="ECO:0007669"/>
    <property type="project" value="InterPro"/>
</dbReference>
<gene>
    <name evidence="4" type="primary">LOC100675676</name>
</gene>
<dbReference type="KEGG" id="lav:100675676"/>
<dbReference type="InterPro" id="IPR000558">
    <property type="entry name" value="Histone_H2B"/>
</dbReference>
<comment type="similarity">
    <text evidence="1">Belongs to the histone H2B family.</text>
</comment>
<dbReference type="SMART" id="SM00427">
    <property type="entry name" value="H2B"/>
    <property type="match status" value="1"/>
</dbReference>
<evidence type="ECO:0000313" key="4">
    <source>
        <dbReference type="Ensembl" id="ENSLAFP00000018651.1"/>
    </source>
</evidence>
<dbReference type="Pfam" id="PF00125">
    <property type="entry name" value="Histone"/>
    <property type="match status" value="1"/>
</dbReference>
<dbReference type="STRING" id="9785.ENSLAFP00000018651"/>
<dbReference type="HOGENOM" id="CLU_075666_2_1_1"/>
<dbReference type="Ensembl" id="ENSLAFT00000001699.3">
    <property type="protein sequence ID" value="ENSLAFP00000019204.1"/>
    <property type="gene ID" value="ENSLAFG00000029665.1"/>
</dbReference>
<dbReference type="OrthoDB" id="9841325at2759"/>
<dbReference type="SUPFAM" id="SSF47113">
    <property type="entry name" value="Histone-fold"/>
    <property type="match status" value="1"/>
</dbReference>
<sequence>MAEPSSGVCTSRKKSKKAGSKTKEQKMRKRCRCRHDGFSIFIYRVLKKVHSELGISRKAVGVINCLLKDIFQRIAEEATHLAGYTSHSTIITSRAIQTAARLLLPGELGKLAVSEGTKAVSRYKSRK</sequence>
<dbReference type="eggNOG" id="KOG1744">
    <property type="taxonomic scope" value="Eukaryota"/>
</dbReference>
<dbReference type="Ensembl" id="ENSLAFT00000033110.1">
    <property type="protein sequence ID" value="ENSLAFP00000018651.1"/>
    <property type="gene ID" value="ENSLAFG00000032700.1"/>
</dbReference>
<dbReference type="GO" id="GO:0000786">
    <property type="term" value="C:nucleosome"/>
    <property type="evidence" value="ECO:0007669"/>
    <property type="project" value="InterPro"/>
</dbReference>
<accession>G3TSU3</accession>
<evidence type="ECO:0000259" key="3">
    <source>
        <dbReference type="Pfam" id="PF00125"/>
    </source>
</evidence>
<feature type="domain" description="Core Histone H2A/H2B/H3" evidence="3">
    <location>
        <begin position="19"/>
        <end position="102"/>
    </location>
</feature>
<dbReference type="RefSeq" id="XP_003414785.1">
    <property type="nucleotide sequence ID" value="XM_003414737.3"/>
</dbReference>
<dbReference type="InterPro" id="IPR009072">
    <property type="entry name" value="Histone-fold"/>
</dbReference>
<dbReference type="GO" id="GO:0003677">
    <property type="term" value="F:DNA binding"/>
    <property type="evidence" value="ECO:0007669"/>
    <property type="project" value="InterPro"/>
</dbReference>
<dbReference type="AlphaFoldDB" id="G3TSU3"/>
<dbReference type="PRINTS" id="PR00621">
    <property type="entry name" value="HISTONEH2B"/>
</dbReference>
<reference evidence="4" key="2">
    <citation type="submission" date="2025-05" db="UniProtKB">
        <authorList>
            <consortium name="Ensembl"/>
        </authorList>
    </citation>
    <scope>IDENTIFICATION</scope>
    <source>
        <strain evidence="4">Isolate ISIS603380</strain>
    </source>
</reference>
<protein>
    <recommendedName>
        <fullName evidence="3">Core Histone H2A/H2B/H3 domain-containing protein</fullName>
    </recommendedName>
</protein>
<proteinExistence type="inferred from homology"/>